<organism evidence="2 3">
    <name type="scientific">Oceanithermus profundus (strain DSM 14977 / NBRC 100410 / VKM B-2274 / 506)</name>
    <dbReference type="NCBI Taxonomy" id="670487"/>
    <lineage>
        <taxon>Bacteria</taxon>
        <taxon>Thermotogati</taxon>
        <taxon>Deinococcota</taxon>
        <taxon>Deinococci</taxon>
        <taxon>Thermales</taxon>
        <taxon>Thermaceae</taxon>
        <taxon>Oceanithermus</taxon>
    </lineage>
</organism>
<keyword evidence="1" id="KW-0472">Membrane</keyword>
<keyword evidence="3" id="KW-1185">Reference proteome</keyword>
<dbReference type="RefSeq" id="WP_013456849.1">
    <property type="nucleotide sequence ID" value="NC_014761.1"/>
</dbReference>
<sequence precursor="true">MNTSDWWLVAFLCALAIVALLAPRVLAALVGDRDRAGANLSGVFPGVPVVVAVLALIVGWGIFESGTPGPFGPLLPFAVLLLYLPALRLGRGSLALVALVLTPLSLLALHFLSPATLNFLVALLLALASVLILLTHERPVTEASKR</sequence>
<dbReference type="HOGENOM" id="CLU_1775546_0_0_0"/>
<keyword evidence="1" id="KW-1133">Transmembrane helix</keyword>
<feature type="transmembrane region" description="Helical" evidence="1">
    <location>
        <begin position="69"/>
        <end position="87"/>
    </location>
</feature>
<gene>
    <name evidence="2" type="ordered locus">Ocepr_0217</name>
</gene>
<feature type="transmembrane region" description="Helical" evidence="1">
    <location>
        <begin position="6"/>
        <end position="30"/>
    </location>
</feature>
<reference evidence="3" key="1">
    <citation type="submission" date="2010-11" db="EMBL/GenBank/DDBJ databases">
        <title>The complete sequence of chromosome of Oceanithermus profundus DSM 14977.</title>
        <authorList>
            <consortium name="US DOE Joint Genome Institute (JGI-PGF)"/>
            <person name="Lucas S."/>
            <person name="Copeland A."/>
            <person name="Lapidus A."/>
            <person name="Bruce D."/>
            <person name="Goodwin L."/>
            <person name="Pitluck S."/>
            <person name="Kyrpides N."/>
            <person name="Mavromatis K."/>
            <person name="Pagani I."/>
            <person name="Ivanova N."/>
            <person name="Zhang X."/>
            <person name="Brettin T."/>
            <person name="Detter J.C."/>
            <person name="Tapia R."/>
            <person name="Han C."/>
            <person name="Land M."/>
            <person name="Hauser L."/>
            <person name="Markowitz V."/>
            <person name="Cheng J.-F."/>
            <person name="Hugenholtz P."/>
            <person name="Woyke T."/>
            <person name="Wu D."/>
            <person name="Tindall B."/>
            <person name="Faehnrich R."/>
            <person name="Brambilla E."/>
            <person name="Klenk H.-P."/>
            <person name="Eisen J.A."/>
        </authorList>
    </citation>
    <scope>NUCLEOTIDE SEQUENCE [LARGE SCALE GENOMIC DNA]</scope>
    <source>
        <strain evidence="3">DSM 14977 / NBRC 100410 / VKM B-2274 / 506</strain>
    </source>
</reference>
<name>E4U6J3_OCEP5</name>
<feature type="transmembrane region" description="Helical" evidence="1">
    <location>
        <begin position="42"/>
        <end position="63"/>
    </location>
</feature>
<evidence type="ECO:0000256" key="1">
    <source>
        <dbReference type="SAM" id="Phobius"/>
    </source>
</evidence>
<keyword evidence="1" id="KW-0812">Transmembrane</keyword>
<dbReference type="AlphaFoldDB" id="E4U6J3"/>
<evidence type="ECO:0000313" key="2">
    <source>
        <dbReference type="EMBL" id="ADR35679.1"/>
    </source>
</evidence>
<reference evidence="2 3" key="2">
    <citation type="journal article" date="2011" name="Stand. Genomic Sci.">
        <title>Complete genome sequence of Oceanithermus profundus type strain (506).</title>
        <authorList>
            <person name="Pati A."/>
            <person name="Zhang X."/>
            <person name="Lapidus A."/>
            <person name="Nolan M."/>
            <person name="Lucas S."/>
            <person name="Del Rio T.G."/>
            <person name="Tice H."/>
            <person name="Cheng J.F."/>
            <person name="Tapia R."/>
            <person name="Han C."/>
            <person name="Goodwin L."/>
            <person name="Pitluck S."/>
            <person name="Liolios K."/>
            <person name="Pagani I."/>
            <person name="Ivanova N."/>
            <person name="Mavromatis K."/>
            <person name="Chen A."/>
            <person name="Palaniappan K."/>
            <person name="Hauser L."/>
            <person name="Jeffries C.D."/>
            <person name="Brambilla E.M."/>
            <person name="Rohl A."/>
            <person name="Mwirichia R."/>
            <person name="Rohde M."/>
            <person name="Tindall B.J."/>
            <person name="Sikorski J."/>
            <person name="Wirth R."/>
            <person name="Goker M."/>
            <person name="Woyke T."/>
            <person name="Detter J.C."/>
            <person name="Bristow J."/>
            <person name="Eisen J.A."/>
            <person name="Markowitz V."/>
            <person name="Hugenholtz P."/>
            <person name="Kyrpides N.C."/>
            <person name="Klenk H.P."/>
            <person name="Land M."/>
        </authorList>
    </citation>
    <scope>NUCLEOTIDE SEQUENCE [LARGE SCALE GENOMIC DNA]</scope>
    <source>
        <strain evidence="3">DSM 14977 / NBRC 100410 / VKM B-2274 / 506</strain>
    </source>
</reference>
<dbReference type="KEGG" id="opr:Ocepr_0217"/>
<protein>
    <submittedName>
        <fullName evidence="2">Uncharacterized protein</fullName>
    </submittedName>
</protein>
<evidence type="ECO:0000313" key="3">
    <source>
        <dbReference type="Proteomes" id="UP000008722"/>
    </source>
</evidence>
<dbReference type="EMBL" id="CP002361">
    <property type="protein sequence ID" value="ADR35679.1"/>
    <property type="molecule type" value="Genomic_DNA"/>
</dbReference>
<feature type="transmembrane region" description="Helical" evidence="1">
    <location>
        <begin position="94"/>
        <end position="113"/>
    </location>
</feature>
<feature type="transmembrane region" description="Helical" evidence="1">
    <location>
        <begin position="119"/>
        <end position="136"/>
    </location>
</feature>
<accession>E4U6J3</accession>
<proteinExistence type="predicted"/>
<dbReference type="Proteomes" id="UP000008722">
    <property type="component" value="Chromosome"/>
</dbReference>